<gene>
    <name evidence="1" type="ORF">PR048_003975</name>
</gene>
<sequence>MNAGVKTIFKCFPITRHDEVEFVYISEYLPDLVEFFQETDDGGSGTEYFHTRLILSRAANFLVEHCSSLVENIVELEGLMYSLCHKLNSMWDDLESNFLLVNRGIFWGNDFCFTLNI</sequence>
<keyword evidence="2" id="KW-1185">Reference proteome</keyword>
<evidence type="ECO:0000313" key="1">
    <source>
        <dbReference type="EMBL" id="KAJ8891447.1"/>
    </source>
</evidence>
<dbReference type="EMBL" id="JARBHB010000002">
    <property type="protein sequence ID" value="KAJ8891447.1"/>
    <property type="molecule type" value="Genomic_DNA"/>
</dbReference>
<evidence type="ECO:0000313" key="2">
    <source>
        <dbReference type="Proteomes" id="UP001159363"/>
    </source>
</evidence>
<protein>
    <submittedName>
        <fullName evidence="1">Uncharacterized protein</fullName>
    </submittedName>
</protein>
<comment type="caution">
    <text evidence="1">The sequence shown here is derived from an EMBL/GenBank/DDBJ whole genome shotgun (WGS) entry which is preliminary data.</text>
</comment>
<organism evidence="1 2">
    <name type="scientific">Dryococelus australis</name>
    <dbReference type="NCBI Taxonomy" id="614101"/>
    <lineage>
        <taxon>Eukaryota</taxon>
        <taxon>Metazoa</taxon>
        <taxon>Ecdysozoa</taxon>
        <taxon>Arthropoda</taxon>
        <taxon>Hexapoda</taxon>
        <taxon>Insecta</taxon>
        <taxon>Pterygota</taxon>
        <taxon>Neoptera</taxon>
        <taxon>Polyneoptera</taxon>
        <taxon>Phasmatodea</taxon>
        <taxon>Verophasmatodea</taxon>
        <taxon>Anareolatae</taxon>
        <taxon>Phasmatidae</taxon>
        <taxon>Eurycanthinae</taxon>
        <taxon>Dryococelus</taxon>
    </lineage>
</organism>
<dbReference type="Proteomes" id="UP001159363">
    <property type="component" value="Chromosome 2"/>
</dbReference>
<proteinExistence type="predicted"/>
<accession>A0ABQ9I488</accession>
<reference evidence="1 2" key="1">
    <citation type="submission" date="2023-02" db="EMBL/GenBank/DDBJ databases">
        <title>LHISI_Scaffold_Assembly.</title>
        <authorList>
            <person name="Stuart O.P."/>
            <person name="Cleave R."/>
            <person name="Magrath M.J.L."/>
            <person name="Mikheyev A.S."/>
        </authorList>
    </citation>
    <scope>NUCLEOTIDE SEQUENCE [LARGE SCALE GENOMIC DNA]</scope>
    <source>
        <strain evidence="1">Daus_M_001</strain>
        <tissue evidence="1">Leg muscle</tissue>
    </source>
</reference>
<name>A0ABQ9I488_9NEOP</name>